<name>A0ABN2DVC1_9ACTN</name>
<accession>A0ABN2DVC1</accession>
<evidence type="ECO:0000313" key="2">
    <source>
        <dbReference type="Proteomes" id="UP001501705"/>
    </source>
</evidence>
<evidence type="ECO:0000313" key="1">
    <source>
        <dbReference type="EMBL" id="GAA1587874.1"/>
    </source>
</evidence>
<keyword evidence="2" id="KW-1185">Reference proteome</keyword>
<organism evidence="1 2">
    <name type="scientific">Kribbella hippodromi</name>
    <dbReference type="NCBI Taxonomy" id="434347"/>
    <lineage>
        <taxon>Bacteria</taxon>
        <taxon>Bacillati</taxon>
        <taxon>Actinomycetota</taxon>
        <taxon>Actinomycetes</taxon>
        <taxon>Propionibacteriales</taxon>
        <taxon>Kribbellaceae</taxon>
        <taxon>Kribbella</taxon>
    </lineage>
</organism>
<dbReference type="Proteomes" id="UP001501705">
    <property type="component" value="Unassembled WGS sequence"/>
</dbReference>
<sequence length="224" mass="24353">MDTVDRLIASWAYEPVAALAREHGLPAITREYLLDTFPAADWAYAEKAARALTDHFAGARFADEVEYGVLLVPDPNLLDTGRPIPRPSGVPDVFDERLPAGVRLPGGRPWQLVVSVIGAYGPSLGSYNDVVAGDDFTVLGQDTRTWMTRQLWGARLLQCGAHPPDCEDNERWTFTLFPGEDLVDGQAESGTVLKGKVRFRLGKPDRGIGSARVAPALVIDVRAG</sequence>
<proteinExistence type="predicted"/>
<gene>
    <name evidence="1" type="ORF">GCM10009804_49990</name>
</gene>
<dbReference type="RefSeq" id="WP_344236858.1">
    <property type="nucleotide sequence ID" value="NZ_BAAAPH010000017.1"/>
</dbReference>
<comment type="caution">
    <text evidence="1">The sequence shown here is derived from an EMBL/GenBank/DDBJ whole genome shotgun (WGS) entry which is preliminary data.</text>
</comment>
<protein>
    <submittedName>
        <fullName evidence="1">Uncharacterized protein</fullName>
    </submittedName>
</protein>
<reference evidence="1 2" key="1">
    <citation type="journal article" date="2019" name="Int. J. Syst. Evol. Microbiol.">
        <title>The Global Catalogue of Microorganisms (GCM) 10K type strain sequencing project: providing services to taxonomists for standard genome sequencing and annotation.</title>
        <authorList>
            <consortium name="The Broad Institute Genomics Platform"/>
            <consortium name="The Broad Institute Genome Sequencing Center for Infectious Disease"/>
            <person name="Wu L."/>
            <person name="Ma J."/>
        </authorList>
    </citation>
    <scope>NUCLEOTIDE SEQUENCE [LARGE SCALE GENOMIC DNA]</scope>
    <source>
        <strain evidence="1 2">JCM 15572</strain>
    </source>
</reference>
<dbReference type="EMBL" id="BAAAPH010000017">
    <property type="protein sequence ID" value="GAA1587874.1"/>
    <property type="molecule type" value="Genomic_DNA"/>
</dbReference>